<dbReference type="RefSeq" id="WP_115694131.1">
    <property type="nucleotide sequence ID" value="NZ_CP031417.1"/>
</dbReference>
<evidence type="ECO:0000256" key="1">
    <source>
        <dbReference type="SAM" id="MobiDB-lite"/>
    </source>
</evidence>
<dbReference type="OrthoDB" id="4717105at2"/>
<organism evidence="3 4">
    <name type="scientific">Pseudolabrys taiwanensis</name>
    <dbReference type="NCBI Taxonomy" id="331696"/>
    <lineage>
        <taxon>Bacteria</taxon>
        <taxon>Pseudomonadati</taxon>
        <taxon>Pseudomonadota</taxon>
        <taxon>Alphaproteobacteria</taxon>
        <taxon>Hyphomicrobiales</taxon>
        <taxon>Xanthobacteraceae</taxon>
        <taxon>Pseudolabrys</taxon>
    </lineage>
</organism>
<feature type="region of interest" description="Disordered" evidence="1">
    <location>
        <begin position="1"/>
        <end position="23"/>
    </location>
</feature>
<dbReference type="KEGG" id="ptaw:DW352_26415"/>
<dbReference type="SMART" id="SM00347">
    <property type="entry name" value="HTH_MARR"/>
    <property type="match status" value="1"/>
</dbReference>
<dbReference type="InterPro" id="IPR039422">
    <property type="entry name" value="MarR/SlyA-like"/>
</dbReference>
<dbReference type="Proteomes" id="UP000254889">
    <property type="component" value="Chromosome"/>
</dbReference>
<keyword evidence="4" id="KW-1185">Reference proteome</keyword>
<protein>
    <submittedName>
        <fullName evidence="3">MarR family transcriptional regulator</fullName>
    </submittedName>
</protein>
<dbReference type="GO" id="GO:0006950">
    <property type="term" value="P:response to stress"/>
    <property type="evidence" value="ECO:0007669"/>
    <property type="project" value="TreeGrafter"/>
</dbReference>
<evidence type="ECO:0000313" key="3">
    <source>
        <dbReference type="EMBL" id="AXK83752.1"/>
    </source>
</evidence>
<gene>
    <name evidence="3" type="ORF">DW352_26415</name>
</gene>
<sequence length="169" mass="19088">MAVSKRTPNRPKDAPMPLRKKDAQRASAPVIELADLKDRLGYFVRRLQVAIFQDFIRRLARIDVSPAQFSVLVVIAANPGLSQSELAKTLGIERARLVRMLHGLELRKLTVRLPSSADGRWHALELTREGEKLLARAKVLAAEHEEAMREKLGPERHRQMLELARGFDG</sequence>
<dbReference type="EMBL" id="CP031417">
    <property type="protein sequence ID" value="AXK83752.1"/>
    <property type="molecule type" value="Genomic_DNA"/>
</dbReference>
<evidence type="ECO:0000313" key="4">
    <source>
        <dbReference type="Proteomes" id="UP000254889"/>
    </source>
</evidence>
<dbReference type="InterPro" id="IPR036388">
    <property type="entry name" value="WH-like_DNA-bd_sf"/>
</dbReference>
<dbReference type="SUPFAM" id="SSF46785">
    <property type="entry name" value="Winged helix' DNA-binding domain"/>
    <property type="match status" value="1"/>
</dbReference>
<dbReference type="GO" id="GO:0003700">
    <property type="term" value="F:DNA-binding transcription factor activity"/>
    <property type="evidence" value="ECO:0007669"/>
    <property type="project" value="InterPro"/>
</dbReference>
<dbReference type="PROSITE" id="PS50995">
    <property type="entry name" value="HTH_MARR_2"/>
    <property type="match status" value="1"/>
</dbReference>
<reference evidence="3 4" key="1">
    <citation type="submission" date="2018-07" db="EMBL/GenBank/DDBJ databases">
        <authorList>
            <person name="Quirk P.G."/>
            <person name="Krulwich T.A."/>
        </authorList>
    </citation>
    <scope>NUCLEOTIDE SEQUENCE [LARGE SCALE GENOMIC DNA]</scope>
    <source>
        <strain evidence="3 4">CC-BB4</strain>
    </source>
</reference>
<proteinExistence type="predicted"/>
<evidence type="ECO:0000259" key="2">
    <source>
        <dbReference type="PROSITE" id="PS50995"/>
    </source>
</evidence>
<dbReference type="Gene3D" id="1.10.10.10">
    <property type="entry name" value="Winged helix-like DNA-binding domain superfamily/Winged helix DNA-binding domain"/>
    <property type="match status" value="1"/>
</dbReference>
<name>A0A346A3K5_9HYPH</name>
<dbReference type="PANTHER" id="PTHR33164">
    <property type="entry name" value="TRANSCRIPTIONAL REGULATOR, MARR FAMILY"/>
    <property type="match status" value="1"/>
</dbReference>
<dbReference type="InterPro" id="IPR036390">
    <property type="entry name" value="WH_DNA-bd_sf"/>
</dbReference>
<dbReference type="InterPro" id="IPR000835">
    <property type="entry name" value="HTH_MarR-typ"/>
</dbReference>
<dbReference type="AlphaFoldDB" id="A0A346A3K5"/>
<dbReference type="Pfam" id="PF12802">
    <property type="entry name" value="MarR_2"/>
    <property type="match status" value="1"/>
</dbReference>
<feature type="domain" description="HTH marR-type" evidence="2">
    <location>
        <begin position="33"/>
        <end position="169"/>
    </location>
</feature>
<accession>A0A346A3K5</accession>
<dbReference type="PANTHER" id="PTHR33164:SF89">
    <property type="entry name" value="MARR FAMILY REGULATORY PROTEIN"/>
    <property type="match status" value="1"/>
</dbReference>
<dbReference type="PRINTS" id="PR00598">
    <property type="entry name" value="HTHMARR"/>
</dbReference>